<dbReference type="RefSeq" id="WP_048099464.1">
    <property type="nucleotide sequence ID" value="NZ_JFZT01000039.1"/>
</dbReference>
<keyword evidence="8" id="KW-1185">Reference proteome</keyword>
<evidence type="ECO:0000313" key="7">
    <source>
        <dbReference type="EMBL" id="EZQ06941.1"/>
    </source>
</evidence>
<dbReference type="PANTHER" id="PTHR11594">
    <property type="entry name" value="40S RIBOSOMAL PROTEIN S27"/>
    <property type="match status" value="1"/>
</dbReference>
<keyword evidence="5 6" id="KW-0479">Metal-binding</keyword>
<evidence type="ECO:0000256" key="6">
    <source>
        <dbReference type="RuleBase" id="RU000671"/>
    </source>
</evidence>
<organism evidence="7 8">
    <name type="scientific">Candidatus Acidianus copahuensis</name>
    <dbReference type="NCBI Taxonomy" id="1160895"/>
    <lineage>
        <taxon>Archaea</taxon>
        <taxon>Thermoproteota</taxon>
        <taxon>Thermoprotei</taxon>
        <taxon>Sulfolobales</taxon>
        <taxon>Sulfolobaceae</taxon>
        <taxon>Acidianus</taxon>
    </lineage>
</organism>
<comment type="caution">
    <text evidence="7">The sequence shown here is derived from an EMBL/GenBank/DDBJ whole genome shotgun (WGS) entry which is preliminary data.</text>
</comment>
<evidence type="ECO:0000256" key="4">
    <source>
        <dbReference type="ARBA" id="ARBA00023274"/>
    </source>
</evidence>
<accession>A0A031LPM0</accession>
<gene>
    <name evidence="5" type="primary">rps27e</name>
    <name evidence="7" type="ORF">CM19_06135</name>
</gene>
<name>A0A031LPM0_9CREN</name>
<dbReference type="NCBIfam" id="NF001629">
    <property type="entry name" value="PRK00415.1"/>
    <property type="match status" value="1"/>
</dbReference>
<keyword evidence="2 5" id="KW-0862">Zinc</keyword>
<dbReference type="InterPro" id="IPR000592">
    <property type="entry name" value="Ribosomal_eS27"/>
</dbReference>
<dbReference type="GO" id="GO:0003735">
    <property type="term" value="F:structural constituent of ribosome"/>
    <property type="evidence" value="ECO:0007669"/>
    <property type="project" value="InterPro"/>
</dbReference>
<dbReference type="HAMAP" id="MF_00371">
    <property type="entry name" value="Ribosomal_eS27"/>
    <property type="match status" value="1"/>
</dbReference>
<reference evidence="7 8" key="1">
    <citation type="submission" date="2014-03" db="EMBL/GenBank/DDBJ databases">
        <title>Draft genome sequence of the novel thermoacidophilic archaea Acidianus copahuensis ALE1 strain, isolated from Copahue volcanic area in Neuquen Argentina.</title>
        <authorList>
            <person name="Urbieta M.S."/>
            <person name="Rascovan N."/>
            <person name="Castro C."/>
            <person name="Revale S."/>
            <person name="Giaveno M.A."/>
            <person name="Vazquez M.P."/>
            <person name="Donati E.R."/>
        </authorList>
    </citation>
    <scope>NUCLEOTIDE SEQUENCE [LARGE SCALE GENOMIC DNA]</scope>
    <source>
        <strain evidence="7 8">ALE1</strain>
    </source>
</reference>
<dbReference type="EMBL" id="JFZT01000039">
    <property type="protein sequence ID" value="EZQ06941.1"/>
    <property type="molecule type" value="Genomic_DNA"/>
</dbReference>
<keyword evidence="5 6" id="KW-0863">Zinc-finger</keyword>
<feature type="binding site" evidence="5">
    <location>
        <position position="23"/>
    </location>
    <ligand>
        <name>Zn(2+)</name>
        <dbReference type="ChEBI" id="CHEBI:29105"/>
    </ligand>
</feature>
<dbReference type="InterPro" id="IPR011332">
    <property type="entry name" value="Ribosomal_zn-bd"/>
</dbReference>
<evidence type="ECO:0000256" key="1">
    <source>
        <dbReference type="ARBA" id="ARBA00010919"/>
    </source>
</evidence>
<proteinExistence type="inferred from homology"/>
<feature type="binding site" evidence="5">
    <location>
        <position position="42"/>
    </location>
    <ligand>
        <name>Zn(2+)</name>
        <dbReference type="ChEBI" id="CHEBI:29105"/>
    </ligand>
</feature>
<keyword evidence="3 5" id="KW-0689">Ribosomal protein</keyword>
<feature type="zinc finger region" description="C4-type" evidence="5">
    <location>
        <begin position="20"/>
        <end position="42"/>
    </location>
</feature>
<comment type="similarity">
    <text evidence="1 5 6">Belongs to the eukaryotic ribosomal protein eS27 family.</text>
</comment>
<evidence type="ECO:0000256" key="2">
    <source>
        <dbReference type="ARBA" id="ARBA00022833"/>
    </source>
</evidence>
<evidence type="ECO:0000313" key="8">
    <source>
        <dbReference type="Proteomes" id="UP000024332"/>
    </source>
</evidence>
<dbReference type="GO" id="GO:0008270">
    <property type="term" value="F:zinc ion binding"/>
    <property type="evidence" value="ECO:0007669"/>
    <property type="project" value="UniProtKB-UniRule"/>
</dbReference>
<sequence>MRKLRVLIPEQKSRFIRVKCPNCGNEQVIFSHPTFPVRCLACGTQLAYPNGGKAKIIAEVLKELG</sequence>
<dbReference type="SUPFAM" id="SSF57829">
    <property type="entry name" value="Zn-binding ribosomal proteins"/>
    <property type="match status" value="1"/>
</dbReference>
<dbReference type="GO" id="GO:1990904">
    <property type="term" value="C:ribonucleoprotein complex"/>
    <property type="evidence" value="ECO:0007669"/>
    <property type="project" value="UniProtKB-KW"/>
</dbReference>
<dbReference type="STRING" id="1160895.CM19_06135"/>
<dbReference type="AlphaFoldDB" id="A0A031LPM0"/>
<feature type="binding site" evidence="5">
    <location>
        <position position="20"/>
    </location>
    <ligand>
        <name>Zn(2+)</name>
        <dbReference type="ChEBI" id="CHEBI:29105"/>
    </ligand>
</feature>
<dbReference type="GO" id="GO:0005840">
    <property type="term" value="C:ribosome"/>
    <property type="evidence" value="ECO:0007669"/>
    <property type="project" value="UniProtKB-KW"/>
</dbReference>
<dbReference type="OrthoDB" id="5718at2157"/>
<keyword evidence="4 5" id="KW-0687">Ribonucleoprotein</keyword>
<protein>
    <recommendedName>
        <fullName evidence="5">Small ribosomal subunit protein eS27</fullName>
    </recommendedName>
</protein>
<dbReference type="PROSITE" id="PS01168">
    <property type="entry name" value="RIBOSOMAL_S27E"/>
    <property type="match status" value="1"/>
</dbReference>
<evidence type="ECO:0000256" key="3">
    <source>
        <dbReference type="ARBA" id="ARBA00022980"/>
    </source>
</evidence>
<dbReference type="InterPro" id="IPR023407">
    <property type="entry name" value="Ribosomal_eS27_Zn-bd_dom_sf"/>
</dbReference>
<dbReference type="GO" id="GO:0006412">
    <property type="term" value="P:translation"/>
    <property type="evidence" value="ECO:0007669"/>
    <property type="project" value="UniProtKB-UniRule"/>
</dbReference>
<comment type="cofactor">
    <cofactor evidence="5 6">
        <name>Zn(2+)</name>
        <dbReference type="ChEBI" id="CHEBI:29105"/>
    </cofactor>
    <text evidence="5 6">Binds 1 zinc ion per subunit.</text>
</comment>
<evidence type="ECO:0000256" key="5">
    <source>
        <dbReference type="HAMAP-Rule" id="MF_00371"/>
    </source>
</evidence>
<feature type="binding site" evidence="5">
    <location>
        <position position="39"/>
    </location>
    <ligand>
        <name>Zn(2+)</name>
        <dbReference type="ChEBI" id="CHEBI:29105"/>
    </ligand>
</feature>
<dbReference type="Gene3D" id="2.20.25.100">
    <property type="entry name" value="Zn-binding ribosomal proteins"/>
    <property type="match status" value="1"/>
</dbReference>
<dbReference type="Proteomes" id="UP000024332">
    <property type="component" value="Unassembled WGS sequence"/>
</dbReference>
<comment type="subunit">
    <text evidence="5">Part of the 30S ribosomal subunit.</text>
</comment>
<dbReference type="Pfam" id="PF01667">
    <property type="entry name" value="Ribosomal_S27e"/>
    <property type="match status" value="1"/>
</dbReference>